<dbReference type="AlphaFoldDB" id="A0A0B7FS90"/>
<dbReference type="Gene3D" id="3.40.50.150">
    <property type="entry name" value="Vaccinia Virus protein VP39"/>
    <property type="match status" value="1"/>
</dbReference>
<dbReference type="GO" id="GO:0005737">
    <property type="term" value="C:cytoplasm"/>
    <property type="evidence" value="ECO:0007669"/>
    <property type="project" value="TreeGrafter"/>
</dbReference>
<evidence type="ECO:0000256" key="2">
    <source>
        <dbReference type="ARBA" id="ARBA00022679"/>
    </source>
</evidence>
<dbReference type="GO" id="GO:0032259">
    <property type="term" value="P:methylation"/>
    <property type="evidence" value="ECO:0007669"/>
    <property type="project" value="UniProtKB-KW"/>
</dbReference>
<gene>
    <name evidence="5" type="ORF">RSOLAG1IB_09050</name>
</gene>
<evidence type="ECO:0000256" key="3">
    <source>
        <dbReference type="ARBA" id="ARBA00022691"/>
    </source>
</evidence>
<accession>A0A0B7FS90</accession>
<dbReference type="STRING" id="1108050.A0A0B7FS90"/>
<dbReference type="PANTHER" id="PTHR32379">
    <property type="entry name" value="GUANIDINOACETATE N-METHYLTRANSFERASE"/>
    <property type="match status" value="1"/>
</dbReference>
<keyword evidence="1" id="KW-0489">Methyltransferase</keyword>
<proteinExistence type="predicted"/>
<dbReference type="SUPFAM" id="SSF53335">
    <property type="entry name" value="S-adenosyl-L-methionine-dependent methyltransferases"/>
    <property type="match status" value="1"/>
</dbReference>
<dbReference type="GO" id="GO:0019702">
    <property type="term" value="F:protein arginine N5-methyltransferase activity"/>
    <property type="evidence" value="ECO:0007669"/>
    <property type="project" value="TreeGrafter"/>
</dbReference>
<evidence type="ECO:0000313" key="6">
    <source>
        <dbReference type="Proteomes" id="UP000059188"/>
    </source>
</evidence>
<name>A0A0B7FS90_THACB</name>
<dbReference type="PROSITE" id="PS51559">
    <property type="entry name" value="SAM_RMT2"/>
    <property type="match status" value="1"/>
</dbReference>
<dbReference type="OrthoDB" id="19014at2759"/>
<dbReference type="InterPro" id="IPR029063">
    <property type="entry name" value="SAM-dependent_MTases_sf"/>
</dbReference>
<dbReference type="InterPro" id="IPR026480">
    <property type="entry name" value="RMT2_dom"/>
</dbReference>
<keyword evidence="3" id="KW-0949">S-adenosyl-L-methionine</keyword>
<organism evidence="5 6">
    <name type="scientific">Thanatephorus cucumeris (strain AG1-IB / isolate 7/3/14)</name>
    <name type="common">Lettuce bottom rot fungus</name>
    <name type="synonym">Rhizoctonia solani</name>
    <dbReference type="NCBI Taxonomy" id="1108050"/>
    <lineage>
        <taxon>Eukaryota</taxon>
        <taxon>Fungi</taxon>
        <taxon>Dikarya</taxon>
        <taxon>Basidiomycota</taxon>
        <taxon>Agaricomycotina</taxon>
        <taxon>Agaricomycetes</taxon>
        <taxon>Cantharellales</taxon>
        <taxon>Ceratobasidiaceae</taxon>
        <taxon>Rhizoctonia</taxon>
        <taxon>Rhizoctonia solani AG-1</taxon>
    </lineage>
</organism>
<feature type="domain" description="RMT2" evidence="4">
    <location>
        <begin position="143"/>
        <end position="388"/>
    </location>
</feature>
<reference evidence="5 6" key="1">
    <citation type="submission" date="2014-11" db="EMBL/GenBank/DDBJ databases">
        <authorList>
            <person name="Wibberg Daniel"/>
        </authorList>
    </citation>
    <scope>NUCLEOTIDE SEQUENCE [LARGE SCALE GENOMIC DNA]</scope>
    <source>
        <strain evidence="5">Rhizoctonia solani AG1-IB 7/3/14</strain>
    </source>
</reference>
<dbReference type="InterPro" id="IPR051038">
    <property type="entry name" value="RMT2/GAMT_Mtase"/>
</dbReference>
<evidence type="ECO:0000313" key="5">
    <source>
        <dbReference type="EMBL" id="CEL59063.1"/>
    </source>
</evidence>
<dbReference type="GO" id="GO:0005634">
    <property type="term" value="C:nucleus"/>
    <property type="evidence" value="ECO:0007669"/>
    <property type="project" value="TreeGrafter"/>
</dbReference>
<dbReference type="EMBL" id="LN679137">
    <property type="protein sequence ID" value="CEL59063.1"/>
    <property type="molecule type" value="Genomic_DNA"/>
</dbReference>
<keyword evidence="2" id="KW-0808">Transferase</keyword>
<evidence type="ECO:0000259" key="4">
    <source>
        <dbReference type="PROSITE" id="PS51559"/>
    </source>
</evidence>
<protein>
    <recommendedName>
        <fullName evidence="4">RMT2 domain-containing protein</fullName>
    </recommendedName>
</protein>
<sequence length="388" mass="42660">MRLRSEFKPRDGQMELGWLAPKFESTMNSRSTKTLSSKDERILNALGTELLSTSAQADVSRVQALLNGHAPAWFQDQTTGWGALHFAIAGDVDELGNSPGDVAISLNDQECYELIRDAGLRSEFTLHAIQSKTSLTALRAEDSTPAGSTDEFLKSKLVYRTDENGQEVVVIDIGGEEVGVMMGWEKPIMDATVRALCPKGISIGGRGPTILNVGFGLGIIDSLFQSLNPPPSRHVIIEPHPDVLAHMRSTGWFDKPGVEVLEGKWQEFVKADRIGELIGEQGGFDVIYTDTFSEGYNDLHEFFEHLGDLMAGQDSRFSFFNGLGATQATFYDVYTKLSALHLEDMALTTTFEDIDVHAAGEGSGAWGETRKYFSLPLYRMPICRPLQG</sequence>
<keyword evidence="6" id="KW-1185">Reference proteome</keyword>
<evidence type="ECO:0000256" key="1">
    <source>
        <dbReference type="ARBA" id="ARBA00022603"/>
    </source>
</evidence>
<dbReference type="Proteomes" id="UP000059188">
    <property type="component" value="Unassembled WGS sequence"/>
</dbReference>
<dbReference type="PANTHER" id="PTHR32379:SF1">
    <property type="entry name" value="GUANIDINOACETATE N-METHYLTRANSFERASE"/>
    <property type="match status" value="1"/>
</dbReference>